<dbReference type="KEGG" id="sbf:JCM31447_13290"/>
<sequence>MCLFSFKSCKNKPQEINRESDKINYTIKDSVEPCENFYEYVCSNIRDSFKTSLNNSSYLFASIFREHAQKIKKEIGISVDEQTKINFFKEKCIKIGKGPQRCQELGENFYLQEVYAKNINKFIEKYSERKEKVINIFNNLKITAVKKIKDSSYLKESNKNIAIKKLNELRLIIIEPRIEKVENDLLININDNELEKENKYDFFNSMAFARDEENTVYIGLSVINILAAPAASVLNENRVAFILAHEFGHIILIPLNRSLSNIRESLLQEFNNLPENSIILPNILNISYGQQTFFENLSDLLGMMNVYENSLENKVTEDESIKSSEKASVDKDFFIAYARNFCATKEVENKPLVREKNGQKIPIDLHARPIYRVNLGVKRMADFSKLFQCSAKHKLNFDPYAELKIW</sequence>
<dbReference type="Gene3D" id="3.40.390.10">
    <property type="entry name" value="Collagenase (Catalytic Domain)"/>
    <property type="match status" value="3"/>
</dbReference>
<feature type="domain" description="Peptidase M13 C-terminal" evidence="1">
    <location>
        <begin position="286"/>
        <end position="399"/>
    </location>
</feature>
<dbReference type="EMBL" id="AP019368">
    <property type="protein sequence ID" value="BBH52886.1"/>
    <property type="molecule type" value="Genomic_DNA"/>
</dbReference>
<dbReference type="Pfam" id="PF01431">
    <property type="entry name" value="Peptidase_M13"/>
    <property type="match status" value="1"/>
</dbReference>
<dbReference type="SUPFAM" id="SSF55486">
    <property type="entry name" value="Metalloproteases ('zincins'), catalytic domain"/>
    <property type="match status" value="2"/>
</dbReference>
<protein>
    <recommendedName>
        <fullName evidence="1">Peptidase M13 C-terminal domain-containing protein</fullName>
    </recommendedName>
</protein>
<dbReference type="RefSeq" id="WP_130607748.1">
    <property type="nucleotide sequence ID" value="NZ_AP019368.1"/>
</dbReference>
<dbReference type="InterPro" id="IPR042089">
    <property type="entry name" value="Peptidase_M13_dom_2"/>
</dbReference>
<dbReference type="PANTHER" id="PTHR11733">
    <property type="entry name" value="ZINC METALLOPROTEASE FAMILY M13 NEPRILYSIN-RELATED"/>
    <property type="match status" value="1"/>
</dbReference>
<dbReference type="PROSITE" id="PS51885">
    <property type="entry name" value="NEPRILYSIN"/>
    <property type="match status" value="1"/>
</dbReference>
<proteinExistence type="predicted"/>
<dbReference type="Proteomes" id="UP000291236">
    <property type="component" value="Chromosome"/>
</dbReference>
<dbReference type="InterPro" id="IPR000718">
    <property type="entry name" value="Peptidase_M13"/>
</dbReference>
<evidence type="ECO:0000259" key="1">
    <source>
        <dbReference type="Pfam" id="PF01431"/>
    </source>
</evidence>
<evidence type="ECO:0000313" key="2">
    <source>
        <dbReference type="EMBL" id="BBH52886.1"/>
    </source>
</evidence>
<reference evidence="2 3" key="1">
    <citation type="submission" date="2018-12" db="EMBL/GenBank/DDBJ databases">
        <title>Rubrispira sanarue gen. nov., sp., nov., a member of the order Silvanigrellales, isolated from a brackish lake in Hamamatsu Japan.</title>
        <authorList>
            <person name="Maejima Y."/>
            <person name="Iino T."/>
            <person name="Muraguchi Y."/>
            <person name="Fukuda K."/>
            <person name="Nojiri H."/>
            <person name="Ohkuma M."/>
            <person name="Moriuchi R."/>
            <person name="Dohra H."/>
            <person name="Kimbara K."/>
            <person name="Shintani M."/>
        </authorList>
    </citation>
    <scope>NUCLEOTIDE SEQUENCE [LARGE SCALE GENOMIC DNA]</scope>
    <source>
        <strain evidence="2 3">RF1110005</strain>
    </source>
</reference>
<dbReference type="GO" id="GO:0004222">
    <property type="term" value="F:metalloendopeptidase activity"/>
    <property type="evidence" value="ECO:0007669"/>
    <property type="project" value="InterPro"/>
</dbReference>
<gene>
    <name evidence="2" type="ORF">JCM31447_13290</name>
</gene>
<dbReference type="PANTHER" id="PTHR11733:SF241">
    <property type="entry name" value="GH26575P-RELATED"/>
    <property type="match status" value="1"/>
</dbReference>
<keyword evidence="3" id="KW-1185">Reference proteome</keyword>
<dbReference type="InterPro" id="IPR024079">
    <property type="entry name" value="MetalloPept_cat_dom_sf"/>
</dbReference>
<dbReference type="Gene3D" id="1.10.1380.10">
    <property type="entry name" value="Neutral endopeptidase , domain2"/>
    <property type="match status" value="1"/>
</dbReference>
<dbReference type="AlphaFoldDB" id="A0A4P2VIJ6"/>
<dbReference type="OrthoDB" id="4649316at2"/>
<organism evidence="2 3">
    <name type="scientific">Fluviispira sanaruensis</name>
    <dbReference type="NCBI Taxonomy" id="2493639"/>
    <lineage>
        <taxon>Bacteria</taxon>
        <taxon>Pseudomonadati</taxon>
        <taxon>Bdellovibrionota</taxon>
        <taxon>Oligoflexia</taxon>
        <taxon>Silvanigrellales</taxon>
        <taxon>Silvanigrellaceae</taxon>
        <taxon>Fluviispira</taxon>
    </lineage>
</organism>
<name>A0A4P2VIJ6_FLUSA</name>
<accession>A0A4P2VIJ6</accession>
<dbReference type="GO" id="GO:0016485">
    <property type="term" value="P:protein processing"/>
    <property type="evidence" value="ECO:0007669"/>
    <property type="project" value="TreeGrafter"/>
</dbReference>
<evidence type="ECO:0000313" key="3">
    <source>
        <dbReference type="Proteomes" id="UP000291236"/>
    </source>
</evidence>
<dbReference type="InterPro" id="IPR018497">
    <property type="entry name" value="Peptidase_M13_C"/>
</dbReference>
<dbReference type="GO" id="GO:0005886">
    <property type="term" value="C:plasma membrane"/>
    <property type="evidence" value="ECO:0007669"/>
    <property type="project" value="TreeGrafter"/>
</dbReference>